<sequence length="132" mass="13526">MLAIVALTAVVVSACLTSGARQVPHPMAFPQAVHHSAATHAESVERVDGPGQVAATAQPAAAAKHQCPDQGPPVPACHNQADLQLTTPAAGPRPDADLLWDHPRYAAERAGLPGSPFADPAPDLIALSISRT</sequence>
<reference evidence="4" key="1">
    <citation type="journal article" date="2019" name="Int. J. Syst. Evol. Microbiol.">
        <title>The Global Catalogue of Microorganisms (GCM) 10K type strain sequencing project: providing services to taxonomists for standard genome sequencing and annotation.</title>
        <authorList>
            <consortium name="The Broad Institute Genomics Platform"/>
            <consortium name="The Broad Institute Genome Sequencing Center for Infectious Disease"/>
            <person name="Wu L."/>
            <person name="Ma J."/>
        </authorList>
    </citation>
    <scope>NUCLEOTIDE SEQUENCE [LARGE SCALE GENOMIC DNA]</scope>
    <source>
        <strain evidence="4">JCM 30742</strain>
    </source>
</reference>
<dbReference type="Proteomes" id="UP001500752">
    <property type="component" value="Unassembled WGS sequence"/>
</dbReference>
<evidence type="ECO:0000313" key="3">
    <source>
        <dbReference type="EMBL" id="GAA3701572.1"/>
    </source>
</evidence>
<evidence type="ECO:0000256" key="2">
    <source>
        <dbReference type="SAM" id="SignalP"/>
    </source>
</evidence>
<evidence type="ECO:0000256" key="1">
    <source>
        <dbReference type="SAM" id="MobiDB-lite"/>
    </source>
</evidence>
<name>A0ABP7DAC7_9MICC</name>
<keyword evidence="2" id="KW-0732">Signal</keyword>
<feature type="signal peptide" evidence="2">
    <location>
        <begin position="1"/>
        <end position="20"/>
    </location>
</feature>
<proteinExistence type="predicted"/>
<organism evidence="3 4">
    <name type="scientific">Arthrobacter ginkgonis</name>
    <dbReference type="NCBI Taxonomy" id="1630594"/>
    <lineage>
        <taxon>Bacteria</taxon>
        <taxon>Bacillati</taxon>
        <taxon>Actinomycetota</taxon>
        <taxon>Actinomycetes</taxon>
        <taxon>Micrococcales</taxon>
        <taxon>Micrococcaceae</taxon>
        <taxon>Arthrobacter</taxon>
    </lineage>
</organism>
<feature type="chain" id="PRO_5047476543" evidence="2">
    <location>
        <begin position="21"/>
        <end position="132"/>
    </location>
</feature>
<keyword evidence="4" id="KW-1185">Reference proteome</keyword>
<feature type="compositionally biased region" description="Low complexity" evidence="1">
    <location>
        <begin position="54"/>
        <end position="63"/>
    </location>
</feature>
<accession>A0ABP7DAC7</accession>
<protein>
    <submittedName>
        <fullName evidence="3">Uncharacterized protein</fullName>
    </submittedName>
</protein>
<dbReference type="EMBL" id="BAABEO010000034">
    <property type="protein sequence ID" value="GAA3701572.1"/>
    <property type="molecule type" value="Genomic_DNA"/>
</dbReference>
<comment type="caution">
    <text evidence="3">The sequence shown here is derived from an EMBL/GenBank/DDBJ whole genome shotgun (WGS) entry which is preliminary data.</text>
</comment>
<gene>
    <name evidence="3" type="ORF">GCM10023081_42510</name>
</gene>
<feature type="region of interest" description="Disordered" evidence="1">
    <location>
        <begin position="54"/>
        <end position="75"/>
    </location>
</feature>
<evidence type="ECO:0000313" key="4">
    <source>
        <dbReference type="Proteomes" id="UP001500752"/>
    </source>
</evidence>